<evidence type="ECO:0000313" key="2">
    <source>
        <dbReference type="Proteomes" id="UP001055072"/>
    </source>
</evidence>
<dbReference type="EMBL" id="MU274907">
    <property type="protein sequence ID" value="KAI0090566.1"/>
    <property type="molecule type" value="Genomic_DNA"/>
</dbReference>
<dbReference type="Proteomes" id="UP001055072">
    <property type="component" value="Unassembled WGS sequence"/>
</dbReference>
<proteinExistence type="predicted"/>
<protein>
    <submittedName>
        <fullName evidence="1">Phosphoglycerate mutase-like protein</fullName>
    </submittedName>
</protein>
<comment type="caution">
    <text evidence="1">The sequence shown here is derived from an EMBL/GenBank/DDBJ whole genome shotgun (WGS) entry which is preliminary data.</text>
</comment>
<reference evidence="1" key="1">
    <citation type="journal article" date="2021" name="Environ. Microbiol.">
        <title>Gene family expansions and transcriptome signatures uncover fungal adaptations to wood decay.</title>
        <authorList>
            <person name="Hage H."/>
            <person name="Miyauchi S."/>
            <person name="Viragh M."/>
            <person name="Drula E."/>
            <person name="Min B."/>
            <person name="Chaduli D."/>
            <person name="Navarro D."/>
            <person name="Favel A."/>
            <person name="Norest M."/>
            <person name="Lesage-Meessen L."/>
            <person name="Balint B."/>
            <person name="Merenyi Z."/>
            <person name="de Eugenio L."/>
            <person name="Morin E."/>
            <person name="Martinez A.T."/>
            <person name="Baldrian P."/>
            <person name="Stursova M."/>
            <person name="Martinez M.J."/>
            <person name="Novotny C."/>
            <person name="Magnuson J.K."/>
            <person name="Spatafora J.W."/>
            <person name="Maurice S."/>
            <person name="Pangilinan J."/>
            <person name="Andreopoulos W."/>
            <person name="LaButti K."/>
            <person name="Hundley H."/>
            <person name="Na H."/>
            <person name="Kuo A."/>
            <person name="Barry K."/>
            <person name="Lipzen A."/>
            <person name="Henrissat B."/>
            <person name="Riley R."/>
            <person name="Ahrendt S."/>
            <person name="Nagy L.G."/>
            <person name="Grigoriev I.V."/>
            <person name="Martin F."/>
            <person name="Rosso M.N."/>
        </authorList>
    </citation>
    <scope>NUCLEOTIDE SEQUENCE</scope>
    <source>
        <strain evidence="1">CBS 384.51</strain>
    </source>
</reference>
<accession>A0ACB8U8S1</accession>
<name>A0ACB8U8S1_9APHY</name>
<organism evidence="1 2">
    <name type="scientific">Irpex rosettiformis</name>
    <dbReference type="NCBI Taxonomy" id="378272"/>
    <lineage>
        <taxon>Eukaryota</taxon>
        <taxon>Fungi</taxon>
        <taxon>Dikarya</taxon>
        <taxon>Basidiomycota</taxon>
        <taxon>Agaricomycotina</taxon>
        <taxon>Agaricomycetes</taxon>
        <taxon>Polyporales</taxon>
        <taxon>Irpicaceae</taxon>
        <taxon>Irpex</taxon>
    </lineage>
</organism>
<gene>
    <name evidence="1" type="ORF">BDY19DRAFT_887473</name>
</gene>
<evidence type="ECO:0000313" key="1">
    <source>
        <dbReference type="EMBL" id="KAI0090566.1"/>
    </source>
</evidence>
<sequence>MSHPEVHGVVVLARNGDRSECYQHPITYKPGTTESTPLGEVQAHLLGSYLRDVYFNPDSSSHIHGISTEIVNLKEVHVRVKVGGEGASVFDSATAVLQGLFPPNPKNSITLANETTVVAPLGGYQYVPVETVEPSNDRSLESWTDCPSFQNHVKKVLSSDSYKKAEKAAAPFLNDVRDFVFGRPTTMENIYNLWDYMSAELVHNITYAHRLPPTFIEQARGWADFRENAIFSDENANGIGNVASRTALSSIIGALQRIAFNGDPLQFMLIQSTYQPFISLFHQTEVVKQHPELAAIPDHGSALAIELRRAPPPDAREFLRFKFRNGTNEEFRTINVFGHREDIPLTEFIYRLEGSIIHSNGEWARTCGIGYSSWLSLPESVSNMTSNNKFLEGTLVLGMIFFLMMFTWFGSYLFKGYRRRRSALRLRGEETGLQTTYGAADEKASLQYRD</sequence>
<keyword evidence="2" id="KW-1185">Reference proteome</keyword>